<keyword evidence="6 9" id="KW-1133">Transmembrane helix</keyword>
<dbReference type="GO" id="GO:0016020">
    <property type="term" value="C:membrane"/>
    <property type="evidence" value="ECO:0007669"/>
    <property type="project" value="UniProtKB-SubCell"/>
</dbReference>
<evidence type="ECO:0000256" key="1">
    <source>
        <dbReference type="ARBA" id="ARBA00004167"/>
    </source>
</evidence>
<proteinExistence type="inferred from homology"/>
<evidence type="ECO:0000256" key="5">
    <source>
        <dbReference type="ARBA" id="ARBA00022737"/>
    </source>
</evidence>
<dbReference type="InterPro" id="IPR001611">
    <property type="entry name" value="Leu-rich_rpt"/>
</dbReference>
<evidence type="ECO:0000256" key="7">
    <source>
        <dbReference type="ARBA" id="ARBA00023136"/>
    </source>
</evidence>
<comment type="caution">
    <text evidence="10">The sequence shown here is derived from an EMBL/GenBank/DDBJ whole genome shotgun (WGS) entry which is preliminary data.</text>
</comment>
<sequence>MGNNPFHGILPKSLGNLSTSVEHFEADHCGIKGIILNEIGNLSNLIKLDIGSNELTEIIPDTLCQLRKLQRLTLGVNKLWGQYPSIFAMWYISYNSMTSTIPSTLWNNEEIHILSLAHTLLNGSLVPEIGNIKSIRRLYLSGNRFSSDIPSTIGQLQNLENLTLSNNRLHGPIPESFGNMISLKILDLSKNKLNGVIPSSMEKLEYLEYFNVSFNELIGEIPNEGPFKNFTPDIFIGNRELCGASQFKVKTCEDNTTRISNKTRVSKYILPSILIVIILAITMIYLMRCYSGKTLLPALTTSPITIKKISYYEVLDATKKFGEENSIGKGNVGSV</sequence>
<reference evidence="10 11" key="1">
    <citation type="submission" date="2019-12" db="EMBL/GenBank/DDBJ databases">
        <authorList>
            <person name="Alioto T."/>
            <person name="Alioto T."/>
            <person name="Gomez Garrido J."/>
        </authorList>
    </citation>
    <scope>NUCLEOTIDE SEQUENCE [LARGE SCALE GENOMIC DNA]</scope>
</reference>
<keyword evidence="4 9" id="KW-0812">Transmembrane</keyword>
<protein>
    <submittedName>
        <fullName evidence="10">Probable LRR receptor-like serine threonine-kinase At3g47570</fullName>
    </submittedName>
</protein>
<dbReference type="Proteomes" id="UP000594638">
    <property type="component" value="Unassembled WGS sequence"/>
</dbReference>
<keyword evidence="11" id="KW-1185">Reference proteome</keyword>
<accession>A0A8S0QZ96</accession>
<dbReference type="EMBL" id="CACTIH010002020">
    <property type="protein sequence ID" value="CAA2971636.1"/>
    <property type="molecule type" value="Genomic_DNA"/>
</dbReference>
<dbReference type="Gramene" id="OE9A051920T1">
    <property type="protein sequence ID" value="OE9A051920C1"/>
    <property type="gene ID" value="OE9A051920"/>
</dbReference>
<evidence type="ECO:0000256" key="3">
    <source>
        <dbReference type="ARBA" id="ARBA00022614"/>
    </source>
</evidence>
<dbReference type="Pfam" id="PF13855">
    <property type="entry name" value="LRR_8"/>
    <property type="match status" value="2"/>
</dbReference>
<gene>
    <name evidence="10" type="ORF">OLEA9_A051920</name>
</gene>
<dbReference type="Pfam" id="PF00560">
    <property type="entry name" value="LRR_1"/>
    <property type="match status" value="1"/>
</dbReference>
<dbReference type="InterPro" id="IPR032675">
    <property type="entry name" value="LRR_dom_sf"/>
</dbReference>
<evidence type="ECO:0000256" key="8">
    <source>
        <dbReference type="ARBA" id="ARBA00023180"/>
    </source>
</evidence>
<evidence type="ECO:0000256" key="2">
    <source>
        <dbReference type="ARBA" id="ARBA00009592"/>
    </source>
</evidence>
<dbReference type="OrthoDB" id="1939111at2759"/>
<evidence type="ECO:0000313" key="11">
    <source>
        <dbReference type="Proteomes" id="UP000594638"/>
    </source>
</evidence>
<dbReference type="InterPro" id="IPR051809">
    <property type="entry name" value="Plant_receptor-like_S/T_kinase"/>
</dbReference>
<comment type="subcellular location">
    <subcellularLocation>
        <location evidence="1">Membrane</location>
        <topology evidence="1">Single-pass membrane protein</topology>
    </subcellularLocation>
</comment>
<comment type="similarity">
    <text evidence="2">Belongs to the RLP family.</text>
</comment>
<keyword evidence="3" id="KW-0433">Leucine-rich repeat</keyword>
<dbReference type="AlphaFoldDB" id="A0A8S0QZ96"/>
<organism evidence="10 11">
    <name type="scientific">Olea europaea subsp. europaea</name>
    <dbReference type="NCBI Taxonomy" id="158383"/>
    <lineage>
        <taxon>Eukaryota</taxon>
        <taxon>Viridiplantae</taxon>
        <taxon>Streptophyta</taxon>
        <taxon>Embryophyta</taxon>
        <taxon>Tracheophyta</taxon>
        <taxon>Spermatophyta</taxon>
        <taxon>Magnoliopsida</taxon>
        <taxon>eudicotyledons</taxon>
        <taxon>Gunneridae</taxon>
        <taxon>Pentapetalae</taxon>
        <taxon>asterids</taxon>
        <taxon>lamiids</taxon>
        <taxon>Lamiales</taxon>
        <taxon>Oleaceae</taxon>
        <taxon>Oleeae</taxon>
        <taxon>Olea</taxon>
    </lineage>
</organism>
<feature type="transmembrane region" description="Helical" evidence="9">
    <location>
        <begin position="268"/>
        <end position="287"/>
    </location>
</feature>
<evidence type="ECO:0000313" key="10">
    <source>
        <dbReference type="EMBL" id="CAA2971636.1"/>
    </source>
</evidence>
<keyword evidence="5" id="KW-0677">Repeat</keyword>
<dbReference type="PANTHER" id="PTHR27008">
    <property type="entry name" value="OS04G0122200 PROTEIN"/>
    <property type="match status" value="1"/>
</dbReference>
<dbReference type="Gene3D" id="3.80.10.10">
    <property type="entry name" value="Ribonuclease Inhibitor"/>
    <property type="match status" value="1"/>
</dbReference>
<dbReference type="FunFam" id="3.80.10.10:FF:000111">
    <property type="entry name" value="LRR receptor-like serine/threonine-protein kinase ERECTA"/>
    <property type="match status" value="1"/>
</dbReference>
<evidence type="ECO:0000256" key="9">
    <source>
        <dbReference type="SAM" id="Phobius"/>
    </source>
</evidence>
<keyword evidence="7 9" id="KW-0472">Membrane</keyword>
<dbReference type="PANTHER" id="PTHR27008:SF585">
    <property type="entry name" value="PROTEIN KINASE DOMAIN-CONTAINING PROTEIN"/>
    <property type="match status" value="1"/>
</dbReference>
<evidence type="ECO:0000256" key="6">
    <source>
        <dbReference type="ARBA" id="ARBA00022989"/>
    </source>
</evidence>
<dbReference type="SUPFAM" id="SSF52058">
    <property type="entry name" value="L domain-like"/>
    <property type="match status" value="1"/>
</dbReference>
<name>A0A8S0QZ96_OLEEU</name>
<evidence type="ECO:0000256" key="4">
    <source>
        <dbReference type="ARBA" id="ARBA00022692"/>
    </source>
</evidence>
<keyword evidence="10" id="KW-0675">Receptor</keyword>
<keyword evidence="8" id="KW-0325">Glycoprotein</keyword>